<dbReference type="CDD" id="cd13438">
    <property type="entry name" value="SPFH_eoslipins_u2"/>
    <property type="match status" value="1"/>
</dbReference>
<evidence type="ECO:0000313" key="4">
    <source>
        <dbReference type="EMBL" id="MCS5479473.1"/>
    </source>
</evidence>
<dbReference type="InterPro" id="IPR001972">
    <property type="entry name" value="Stomatin_HflK_fam"/>
</dbReference>
<dbReference type="RefSeq" id="WP_259427529.1">
    <property type="nucleotide sequence ID" value="NZ_JANWTC010000004.1"/>
</dbReference>
<organism evidence="4 5">
    <name type="scientific">Corynebacterium lemuris</name>
    <dbReference type="NCBI Taxonomy" id="1859292"/>
    <lineage>
        <taxon>Bacteria</taxon>
        <taxon>Bacillati</taxon>
        <taxon>Actinomycetota</taxon>
        <taxon>Actinomycetes</taxon>
        <taxon>Mycobacteriales</taxon>
        <taxon>Corynebacteriaceae</taxon>
        <taxon>Corynebacterium</taxon>
    </lineage>
</organism>
<keyword evidence="2" id="KW-0175">Coiled coil</keyword>
<dbReference type="InterPro" id="IPR043202">
    <property type="entry name" value="Band-7_stomatin-like"/>
</dbReference>
<comment type="caution">
    <text evidence="4">The sequence shown here is derived from an EMBL/GenBank/DDBJ whole genome shotgun (WGS) entry which is preliminary data.</text>
</comment>
<comment type="similarity">
    <text evidence="1">Belongs to the band 7/mec-2 family.</text>
</comment>
<keyword evidence="5" id="KW-1185">Reference proteome</keyword>
<reference evidence="4 5" key="1">
    <citation type="submission" date="2022-08" db="EMBL/GenBank/DDBJ databases">
        <title>YIM 101645 draft genome.</title>
        <authorList>
            <person name="Chen X."/>
        </authorList>
    </citation>
    <scope>NUCLEOTIDE SEQUENCE [LARGE SCALE GENOMIC DNA]</scope>
    <source>
        <strain evidence="4 5">YIM 101645</strain>
    </source>
</reference>
<feature type="domain" description="Band 7" evidence="3">
    <location>
        <begin position="40"/>
        <end position="187"/>
    </location>
</feature>
<evidence type="ECO:0000256" key="1">
    <source>
        <dbReference type="ARBA" id="ARBA00008164"/>
    </source>
</evidence>
<protein>
    <submittedName>
        <fullName evidence="4">Slipin family protein</fullName>
    </submittedName>
</protein>
<dbReference type="InterPro" id="IPR001107">
    <property type="entry name" value="Band_7"/>
</dbReference>
<dbReference type="InterPro" id="IPR036013">
    <property type="entry name" value="Band_7/SPFH_dom_sf"/>
</dbReference>
<feature type="coiled-coil region" evidence="2">
    <location>
        <begin position="183"/>
        <end position="217"/>
    </location>
</feature>
<evidence type="ECO:0000259" key="3">
    <source>
        <dbReference type="SMART" id="SM00244"/>
    </source>
</evidence>
<dbReference type="EMBL" id="JANWTC010000004">
    <property type="protein sequence ID" value="MCS5479473.1"/>
    <property type="molecule type" value="Genomic_DNA"/>
</dbReference>
<accession>A0ABT2FW53</accession>
<dbReference type="Pfam" id="PF01145">
    <property type="entry name" value="Band_7"/>
    <property type="match status" value="1"/>
</dbReference>
<gene>
    <name evidence="4" type="ORF">NYP18_07365</name>
</gene>
<dbReference type="PANTHER" id="PTHR10264:SF83">
    <property type="entry name" value="BLL5629 PROTEIN"/>
    <property type="match status" value="1"/>
</dbReference>
<evidence type="ECO:0000256" key="2">
    <source>
        <dbReference type="SAM" id="Coils"/>
    </source>
</evidence>
<dbReference type="Gene3D" id="3.30.479.30">
    <property type="entry name" value="Band 7 domain"/>
    <property type="match status" value="1"/>
</dbReference>
<dbReference type="PANTHER" id="PTHR10264">
    <property type="entry name" value="BAND 7 PROTEIN-RELATED"/>
    <property type="match status" value="1"/>
</dbReference>
<evidence type="ECO:0000313" key="5">
    <source>
        <dbReference type="Proteomes" id="UP001205965"/>
    </source>
</evidence>
<proteinExistence type="inferred from homology"/>
<dbReference type="SUPFAM" id="SSF117892">
    <property type="entry name" value="Band 7/SPFH domain"/>
    <property type="match status" value="1"/>
</dbReference>
<name>A0ABT2FW53_9CORY</name>
<dbReference type="SMART" id="SM00244">
    <property type="entry name" value="PHB"/>
    <property type="match status" value="1"/>
</dbReference>
<dbReference type="PRINTS" id="PR00721">
    <property type="entry name" value="STOMATIN"/>
</dbReference>
<dbReference type="Proteomes" id="UP001205965">
    <property type="component" value="Unassembled WGS sequence"/>
</dbReference>
<sequence length="245" mass="26720">MGLFRSRSLDRGWTMYSPLSDGPGWQSGWQSAPLRSPVPRAGHAVLRQRDGETTRLNTREFSRPGDRFLPVDLRRRLIQVHPQSIPTADALTVTITLALSARTTDPVAFITNSQGPDEEIYLAAQIALRELVAGLPLEAFVGTRIDLTPVLTAAQQAAGTVGVEVTTVLLKDVSLPKEYAAALQEALVAKVQAETDLERARTEVKTTRARLASAKVLEQNPVLARIRMLEALPPGSTIEVRGEQL</sequence>